<proteinExistence type="inferred from homology"/>
<reference evidence="10" key="3">
    <citation type="submission" date="2025-08" db="UniProtKB">
        <authorList>
            <consortium name="Ensembl"/>
        </authorList>
    </citation>
    <scope>IDENTIFICATION</scope>
</reference>
<dbReference type="OMA" id="RGQLDTY"/>
<dbReference type="GO" id="GO:0005737">
    <property type="term" value="C:cytoplasm"/>
    <property type="evidence" value="ECO:0007669"/>
    <property type="project" value="TreeGrafter"/>
</dbReference>
<dbReference type="InterPro" id="IPR008636">
    <property type="entry name" value="Hook_C"/>
</dbReference>
<keyword evidence="6" id="KW-0206">Cytoskeleton</keyword>
<dbReference type="PANTHER" id="PTHR18947">
    <property type="entry name" value="HOOK PROTEINS"/>
    <property type="match status" value="1"/>
</dbReference>
<dbReference type="Bgee" id="ENSACLG00000000514">
    <property type="expression patterns" value="Expressed in liver and 8 other cell types or tissues"/>
</dbReference>
<evidence type="ECO:0000256" key="6">
    <source>
        <dbReference type="ARBA" id="ARBA00023212"/>
    </source>
</evidence>
<keyword evidence="5 7" id="KW-0175">Coiled coil</keyword>
<reference evidence="11" key="2">
    <citation type="submission" date="2023-03" db="EMBL/GenBank/DDBJ databases">
        <authorList>
            <consortium name="Wellcome Sanger Institute Data Sharing"/>
        </authorList>
    </citation>
    <scope>NUCLEOTIDE SEQUENCE [LARGE SCALE GENOMIC DNA]</scope>
</reference>
<name>A0A3P8N8W0_ASTCA</name>
<evidence type="ECO:0000259" key="9">
    <source>
        <dbReference type="Pfam" id="PF19047"/>
    </source>
</evidence>
<comment type="similarity">
    <text evidence="2">Belongs to the hook family.</text>
</comment>
<evidence type="ECO:0000256" key="1">
    <source>
        <dbReference type="ARBA" id="ARBA00004245"/>
    </source>
</evidence>
<feature type="domain" description="HOOK N-terminal" evidence="9">
    <location>
        <begin position="7"/>
        <end position="121"/>
    </location>
</feature>
<comment type="subcellular location">
    <subcellularLocation>
        <location evidence="1">Cytoplasm</location>
        <location evidence="1">Cytoskeleton</location>
    </subcellularLocation>
</comment>
<evidence type="ECO:0000256" key="5">
    <source>
        <dbReference type="ARBA" id="ARBA00023054"/>
    </source>
</evidence>
<dbReference type="AlphaFoldDB" id="A0A3P8N8W0"/>
<evidence type="ECO:0000313" key="10">
    <source>
        <dbReference type="Ensembl" id="ENSACLP00000001200.2"/>
    </source>
</evidence>
<dbReference type="InterPro" id="IPR036872">
    <property type="entry name" value="CH_dom_sf"/>
</dbReference>
<dbReference type="Gene3D" id="1.10.418.10">
    <property type="entry name" value="Calponin-like domain"/>
    <property type="match status" value="1"/>
</dbReference>
<dbReference type="GO" id="GO:0005874">
    <property type="term" value="C:microtubule"/>
    <property type="evidence" value="ECO:0007669"/>
    <property type="project" value="UniProtKB-KW"/>
</dbReference>
<evidence type="ECO:0008006" key="12">
    <source>
        <dbReference type="Google" id="ProtNLM"/>
    </source>
</evidence>
<protein>
    <recommendedName>
        <fullName evidence="12">Calponin-homology (CH) domain-containing protein</fullName>
    </recommendedName>
</protein>
<evidence type="ECO:0000313" key="11">
    <source>
        <dbReference type="Proteomes" id="UP000265100"/>
    </source>
</evidence>
<dbReference type="FunFam" id="1.10.418.10:FF:000024">
    <property type="entry name" value="Hook homolog 3 (Drosophila)"/>
    <property type="match status" value="1"/>
</dbReference>
<feature type="domain" description="Hook C-terminal" evidence="8">
    <location>
        <begin position="162"/>
        <end position="662"/>
    </location>
</feature>
<sequence>MSSLQFSCALINRDPSWFNETWLGRIKEESGANWRLKVSNLKKILKSMMEYYHDVLGHQVSDEHMPDVNLIGEMGDVTELGKLVQLVLGCAVSCEKKQEQIQQIMTLEESVQHVVMTAIQELLSKEPSSEPGSPETYGDFDYQSRKYYFLSEEADEKEDLSQRCRHLEHQLSVALEEKMSLQAETRSLKEKLSLCESLDASTTAITGKKLLLLQSQMEQLQEENYRLENGRDDMRVQAEILEREVAELQLRNEDLTSLAQEAQALKDEMDILRHSSDRVNQLEAMVETYKRKLEDLGDLRRQVRLLEEHNTVYMQRTCELEEELRRANAVRSQLDTYKRQAHELHTKHSAEAMKAEKWQFEYKNLHDKYDALLKEKERLIAERDTLRETNDELRCAQVQQRYLSLCDSGDTVENLAAEIMPTEIKETVVRLQSENKMLCVQEETYRQKLVEVQAELEEAQRSKNGLETQNRLNQQQISELRSQVEELQKALQEQDSKNEDVSRKTGLEKLQEAQSDLQKKKEVIDDLEPKVDSNMAKKIDELQEILRKKDEDMKQMEQRYKRYVEKARTVIKTLDPKQQPVAPDSQVMKNQLMEKERRIQHLEHDYEKSRARHDQEVKLIISAWYNMGMGLHQKVSGERLGSSNQAMSFLAQQRQLTNARRGGLIVGRTQLHSPL</sequence>
<dbReference type="GO" id="GO:0005813">
    <property type="term" value="C:centrosome"/>
    <property type="evidence" value="ECO:0007669"/>
    <property type="project" value="TreeGrafter"/>
</dbReference>
<dbReference type="GO" id="GO:0008017">
    <property type="term" value="F:microtubule binding"/>
    <property type="evidence" value="ECO:0007669"/>
    <property type="project" value="InterPro"/>
</dbReference>
<evidence type="ECO:0000256" key="2">
    <source>
        <dbReference type="ARBA" id="ARBA00006946"/>
    </source>
</evidence>
<dbReference type="Pfam" id="PF19047">
    <property type="entry name" value="HOOK_N"/>
    <property type="match status" value="1"/>
</dbReference>
<keyword evidence="11" id="KW-1185">Reference proteome</keyword>
<keyword evidence="3" id="KW-0963">Cytoplasm</keyword>
<reference evidence="10" key="4">
    <citation type="submission" date="2025-09" db="UniProtKB">
        <authorList>
            <consortium name="Ensembl"/>
        </authorList>
    </citation>
    <scope>IDENTIFICATION</scope>
</reference>
<dbReference type="GO" id="GO:0031122">
    <property type="term" value="P:cytoplasmic microtubule organization"/>
    <property type="evidence" value="ECO:0007669"/>
    <property type="project" value="InterPro"/>
</dbReference>
<dbReference type="Proteomes" id="UP000265100">
    <property type="component" value="Chromosome 4"/>
</dbReference>
<organism evidence="10 11">
    <name type="scientific">Astatotilapia calliptera</name>
    <name type="common">Eastern happy</name>
    <name type="synonym">Chromis callipterus</name>
    <dbReference type="NCBI Taxonomy" id="8154"/>
    <lineage>
        <taxon>Eukaryota</taxon>
        <taxon>Metazoa</taxon>
        <taxon>Chordata</taxon>
        <taxon>Craniata</taxon>
        <taxon>Vertebrata</taxon>
        <taxon>Euteleostomi</taxon>
        <taxon>Actinopterygii</taxon>
        <taxon>Neopterygii</taxon>
        <taxon>Teleostei</taxon>
        <taxon>Neoteleostei</taxon>
        <taxon>Acanthomorphata</taxon>
        <taxon>Ovalentaria</taxon>
        <taxon>Cichlomorphae</taxon>
        <taxon>Cichliformes</taxon>
        <taxon>Cichlidae</taxon>
        <taxon>African cichlids</taxon>
        <taxon>Pseudocrenilabrinae</taxon>
        <taxon>Haplochromini</taxon>
        <taxon>Astatotilapia</taxon>
    </lineage>
</organism>
<dbReference type="GeneTree" id="ENSGT00940000160152"/>
<dbReference type="InterPro" id="IPR043936">
    <property type="entry name" value="HOOK_N"/>
</dbReference>
<dbReference type="STRING" id="8154.ENSACLP00000001200"/>
<evidence type="ECO:0000256" key="7">
    <source>
        <dbReference type="SAM" id="Coils"/>
    </source>
</evidence>
<feature type="coiled-coil region" evidence="7">
    <location>
        <begin position="442"/>
        <end position="612"/>
    </location>
</feature>
<dbReference type="PANTHER" id="PTHR18947:SF37">
    <property type="entry name" value="PROTEIN HOOK HOMOLOG 2"/>
    <property type="match status" value="1"/>
</dbReference>
<gene>
    <name evidence="10" type="primary">HOOK2</name>
</gene>
<feature type="coiled-coil region" evidence="7">
    <location>
        <begin position="150"/>
        <end position="396"/>
    </location>
</feature>
<dbReference type="GO" id="GO:0051959">
    <property type="term" value="F:dynein light intermediate chain binding"/>
    <property type="evidence" value="ECO:0007669"/>
    <property type="project" value="TreeGrafter"/>
</dbReference>
<evidence type="ECO:0000256" key="3">
    <source>
        <dbReference type="ARBA" id="ARBA00022490"/>
    </source>
</evidence>
<dbReference type="GO" id="GO:0030705">
    <property type="term" value="P:cytoskeleton-dependent intracellular transport"/>
    <property type="evidence" value="ECO:0007669"/>
    <property type="project" value="InterPro"/>
</dbReference>
<keyword evidence="4" id="KW-0493">Microtubule</keyword>
<dbReference type="Ensembl" id="ENSACLT00000001228.2">
    <property type="protein sequence ID" value="ENSACLP00000001200.2"/>
    <property type="gene ID" value="ENSACLG00000000514.2"/>
</dbReference>
<dbReference type="SUPFAM" id="SSF116907">
    <property type="entry name" value="Hook domain"/>
    <property type="match status" value="1"/>
</dbReference>
<reference evidence="10 11" key="1">
    <citation type="submission" date="2018-05" db="EMBL/GenBank/DDBJ databases">
        <authorList>
            <person name="Datahose"/>
        </authorList>
    </citation>
    <scope>NUCLEOTIDE SEQUENCE</scope>
</reference>
<accession>A0A3P8N8W0</accession>
<dbReference type="GO" id="GO:0010256">
    <property type="term" value="P:endomembrane system organization"/>
    <property type="evidence" value="ECO:0007669"/>
    <property type="project" value="UniProtKB-ARBA"/>
</dbReference>
<evidence type="ECO:0000256" key="4">
    <source>
        <dbReference type="ARBA" id="ARBA00022701"/>
    </source>
</evidence>
<dbReference type="Pfam" id="PF05622">
    <property type="entry name" value="HOOK"/>
    <property type="match status" value="1"/>
</dbReference>
<evidence type="ECO:0000259" key="8">
    <source>
        <dbReference type="Pfam" id="PF05622"/>
    </source>
</evidence>